<dbReference type="Gene3D" id="2.40.128.150">
    <property type="entry name" value="Cysteine proteinases"/>
    <property type="match status" value="1"/>
</dbReference>
<dbReference type="SUPFAM" id="SSF54001">
    <property type="entry name" value="Cysteine proteinases"/>
    <property type="match status" value="1"/>
</dbReference>
<sequence length="267" mass="28780">MTFDLARYLARIGHAAESPSPAALARLQAAQLRTIAFENTDPFLGIVPDLDPDALQDKLIDQGRGGYCLELNALFGQALAALGYVSRPVLGRVRMGAAQGGPRAHLAHVVHFGRRRFLADTGFGGPAPEAPVEIARAAPVTDRLGRFRIRRDRGAGEWVLDRATPEGWFALYGFDGATVTDADRIAANFFCARHPGAPFPNHLMLNRVTGQGRVSLFDRHLSTADGARDLAGPEDLAAALRDDFALPADAALASRLWRRLDPRANAA</sequence>
<proteinExistence type="inferred from homology"/>
<dbReference type="Proteomes" id="UP001205601">
    <property type="component" value="Unassembled WGS sequence"/>
</dbReference>
<dbReference type="InterPro" id="IPR038765">
    <property type="entry name" value="Papain-like_cys_pep_sf"/>
</dbReference>
<dbReference type="EMBL" id="JAOCQF010000001">
    <property type="protein sequence ID" value="MCT8328754.1"/>
    <property type="molecule type" value="Genomic_DNA"/>
</dbReference>
<comment type="similarity">
    <text evidence="1">Belongs to the arylamine N-acetyltransferase family.</text>
</comment>
<dbReference type="Pfam" id="PF00797">
    <property type="entry name" value="Acetyltransf_2"/>
    <property type="match status" value="1"/>
</dbReference>
<protein>
    <submittedName>
        <fullName evidence="2">Arylamine N-acetyltransferase</fullName>
    </submittedName>
</protein>
<dbReference type="Gene3D" id="3.30.2140.10">
    <property type="entry name" value="Arylamine N-acetyltransferase"/>
    <property type="match status" value="1"/>
</dbReference>
<evidence type="ECO:0000313" key="2">
    <source>
        <dbReference type="EMBL" id="MCT8328754.1"/>
    </source>
</evidence>
<keyword evidence="3" id="KW-1185">Reference proteome</keyword>
<dbReference type="InterPro" id="IPR001447">
    <property type="entry name" value="Arylamine_N-AcTrfase"/>
</dbReference>
<dbReference type="RefSeq" id="WP_261494178.1">
    <property type="nucleotide sequence ID" value="NZ_JAOCQF010000001.1"/>
</dbReference>
<dbReference type="PANTHER" id="PTHR11786">
    <property type="entry name" value="N-HYDROXYARYLAMINE O-ACETYLTRANSFERASE"/>
    <property type="match status" value="1"/>
</dbReference>
<reference evidence="3" key="1">
    <citation type="submission" date="2023-07" db="EMBL/GenBank/DDBJ databases">
        <title>Defluviimonas sediminis sp. nov., isolated from mangrove sediment.</title>
        <authorList>
            <person name="Liu L."/>
            <person name="Li J."/>
            <person name="Huang Y."/>
            <person name="Pan J."/>
            <person name="Li M."/>
        </authorList>
    </citation>
    <scope>NUCLEOTIDE SEQUENCE [LARGE SCALE GENOMIC DNA]</scope>
    <source>
        <strain evidence="3">FT324</strain>
    </source>
</reference>
<organism evidence="2 3">
    <name type="scientific">Albidovulum sediminis</name>
    <dbReference type="NCBI Taxonomy" id="3066345"/>
    <lineage>
        <taxon>Bacteria</taxon>
        <taxon>Pseudomonadati</taxon>
        <taxon>Pseudomonadota</taxon>
        <taxon>Alphaproteobacteria</taxon>
        <taxon>Rhodobacterales</taxon>
        <taxon>Paracoccaceae</taxon>
        <taxon>Albidovulum</taxon>
    </lineage>
</organism>
<comment type="caution">
    <text evidence="2">The sequence shown here is derived from an EMBL/GenBank/DDBJ whole genome shotgun (WGS) entry which is preliminary data.</text>
</comment>
<gene>
    <name evidence="2" type="ORF">N5I32_04405</name>
</gene>
<dbReference type="PANTHER" id="PTHR11786:SF0">
    <property type="entry name" value="ARYLAMINE N-ACETYLTRANSFERASE 4-RELATED"/>
    <property type="match status" value="1"/>
</dbReference>
<evidence type="ECO:0000313" key="3">
    <source>
        <dbReference type="Proteomes" id="UP001205601"/>
    </source>
</evidence>
<evidence type="ECO:0000256" key="1">
    <source>
        <dbReference type="ARBA" id="ARBA00006547"/>
    </source>
</evidence>
<name>A0ABT2NLA8_9RHOB</name>
<accession>A0ABT2NLA8</accession>